<sequence length="75" mass="7987">MEDLSPATPVTIRLGPRTITGSVRAVGEALHWPEAPDAPSRRLRHVVLDLGEAGAPVELWLAEEEPGLSPAPSRS</sequence>
<protein>
    <submittedName>
        <fullName evidence="1">Uncharacterized protein</fullName>
    </submittedName>
</protein>
<dbReference type="RefSeq" id="WP_238237098.1">
    <property type="nucleotide sequence ID" value="NZ_BPQQ01000043.1"/>
</dbReference>
<keyword evidence="2" id="KW-1185">Reference proteome</keyword>
<comment type="caution">
    <text evidence="1">The sequence shown here is derived from an EMBL/GenBank/DDBJ whole genome shotgun (WGS) entry which is preliminary data.</text>
</comment>
<gene>
    <name evidence="1" type="ORF">GMJLKIPL_3823</name>
</gene>
<dbReference type="EMBL" id="BPQQ01000043">
    <property type="protein sequence ID" value="GJE01885.1"/>
    <property type="molecule type" value="Genomic_DNA"/>
</dbReference>
<evidence type="ECO:0000313" key="1">
    <source>
        <dbReference type="EMBL" id="GJE01885.1"/>
    </source>
</evidence>
<reference evidence="1" key="2">
    <citation type="submission" date="2021-08" db="EMBL/GenBank/DDBJ databases">
        <authorList>
            <person name="Tani A."/>
            <person name="Ola A."/>
            <person name="Ogura Y."/>
            <person name="Katsura K."/>
            <person name="Hayashi T."/>
        </authorList>
    </citation>
    <scope>NUCLEOTIDE SEQUENCE</scope>
    <source>
        <strain evidence="1">DSM 17168</strain>
    </source>
</reference>
<reference evidence="1" key="1">
    <citation type="journal article" date="2021" name="Front. Microbiol.">
        <title>Comprehensive Comparative Genomics and Phenotyping of Methylobacterium Species.</title>
        <authorList>
            <person name="Alessa O."/>
            <person name="Ogura Y."/>
            <person name="Fujitani Y."/>
            <person name="Takami H."/>
            <person name="Hayashi T."/>
            <person name="Sahin N."/>
            <person name="Tani A."/>
        </authorList>
    </citation>
    <scope>NUCLEOTIDE SEQUENCE</scope>
    <source>
        <strain evidence="1">DSM 17168</strain>
    </source>
</reference>
<name>A0ABQ4SHB6_9HYPH</name>
<accession>A0ABQ4SHB6</accession>
<dbReference type="Proteomes" id="UP001055153">
    <property type="component" value="Unassembled WGS sequence"/>
</dbReference>
<organism evidence="1 2">
    <name type="scientific">Methylobacterium isbiliense</name>
    <dbReference type="NCBI Taxonomy" id="315478"/>
    <lineage>
        <taxon>Bacteria</taxon>
        <taxon>Pseudomonadati</taxon>
        <taxon>Pseudomonadota</taxon>
        <taxon>Alphaproteobacteria</taxon>
        <taxon>Hyphomicrobiales</taxon>
        <taxon>Methylobacteriaceae</taxon>
        <taxon>Methylobacterium</taxon>
    </lineage>
</organism>
<proteinExistence type="predicted"/>
<evidence type="ECO:0000313" key="2">
    <source>
        <dbReference type="Proteomes" id="UP001055153"/>
    </source>
</evidence>